<organism evidence="1 2">
    <name type="scientific">Georgenia daeguensis</name>
    <dbReference type="NCBI Taxonomy" id="908355"/>
    <lineage>
        <taxon>Bacteria</taxon>
        <taxon>Bacillati</taxon>
        <taxon>Actinomycetota</taxon>
        <taxon>Actinomycetes</taxon>
        <taxon>Micrococcales</taxon>
        <taxon>Bogoriellaceae</taxon>
        <taxon>Georgenia</taxon>
    </lineage>
</organism>
<dbReference type="InterPro" id="IPR050509">
    <property type="entry name" value="CoA-transferase_III"/>
</dbReference>
<keyword evidence="2" id="KW-1185">Reference proteome</keyword>
<gene>
    <name evidence="1" type="ORF">GCM10022262_32390</name>
</gene>
<evidence type="ECO:0000313" key="2">
    <source>
        <dbReference type="Proteomes" id="UP001499841"/>
    </source>
</evidence>
<dbReference type="RefSeq" id="WP_345043411.1">
    <property type="nucleotide sequence ID" value="NZ_BAABBA010000019.1"/>
</dbReference>
<dbReference type="PANTHER" id="PTHR48228">
    <property type="entry name" value="SUCCINYL-COA--D-CITRAMALATE COA-TRANSFERASE"/>
    <property type="match status" value="1"/>
</dbReference>
<dbReference type="EMBL" id="BAABBA010000019">
    <property type="protein sequence ID" value="GAA4288879.1"/>
    <property type="molecule type" value="Genomic_DNA"/>
</dbReference>
<reference evidence="2" key="1">
    <citation type="journal article" date="2019" name="Int. J. Syst. Evol. Microbiol.">
        <title>The Global Catalogue of Microorganisms (GCM) 10K type strain sequencing project: providing services to taxonomists for standard genome sequencing and annotation.</title>
        <authorList>
            <consortium name="The Broad Institute Genomics Platform"/>
            <consortium name="The Broad Institute Genome Sequencing Center for Infectious Disease"/>
            <person name="Wu L."/>
            <person name="Ma J."/>
        </authorList>
    </citation>
    <scope>NUCLEOTIDE SEQUENCE [LARGE SCALE GENOMIC DNA]</scope>
    <source>
        <strain evidence="2">JCM 17459</strain>
    </source>
</reference>
<proteinExistence type="predicted"/>
<dbReference type="Proteomes" id="UP001499841">
    <property type="component" value="Unassembled WGS sequence"/>
</dbReference>
<dbReference type="InterPro" id="IPR003673">
    <property type="entry name" value="CoA-Trfase_fam_III"/>
</dbReference>
<dbReference type="Pfam" id="PF02515">
    <property type="entry name" value="CoA_transf_3"/>
    <property type="match status" value="1"/>
</dbReference>
<name>A0ABP8EY20_9MICO</name>
<accession>A0ABP8EY20</accession>
<comment type="caution">
    <text evidence="1">The sequence shown here is derived from an EMBL/GenBank/DDBJ whole genome shotgun (WGS) entry which is preliminary data.</text>
</comment>
<dbReference type="GO" id="GO:0016740">
    <property type="term" value="F:transferase activity"/>
    <property type="evidence" value="ECO:0007669"/>
    <property type="project" value="UniProtKB-KW"/>
</dbReference>
<dbReference type="Gene3D" id="3.40.50.10540">
    <property type="entry name" value="Crotonobetainyl-coa:carnitine coa-transferase, domain 1"/>
    <property type="match status" value="1"/>
</dbReference>
<dbReference type="PANTHER" id="PTHR48228:SF4">
    <property type="entry name" value="BLR3030 PROTEIN"/>
    <property type="match status" value="1"/>
</dbReference>
<sequence length="460" mass="48015">MGDRWVPWPVLAGGPGGDAARADDDEPRVVGPRRWWAGPLDVEGLAVGSVAACARAAARLGRLRGREPGITVDSSDVAASFASFRHLRVDGREIVGFAPLSRFFAAADGWVRFHANYPHHRQALLQSLGVDPGLPDDAASVMVGAAVRREAARTLETHVRAGGGVAAALRTPEEWLAHEHGAVVAAAPLVEARPGGGAGRALPPTADGPMSGLRVLDLTRVIAGPTATRTLGALGADVLRVDPPGRPELLDQHLDTGFAKRSAEADLAEPAVRARVEELLADADVLVSGYRPGALAGLGLGAPEVLRRHPHLVVAELSAWGERGPWGHERGFDSIVQVATGVAHRYATSGPGGLRPGALPVQALDHTAGYLLAAAVMDGLVERADHGGRAVRLSLARISHELQGMPVPDAEAGETAVRTATTESEYGPLVHVPPPLTVDGARLAYPAPPRPYGGDDLAWR</sequence>
<evidence type="ECO:0000313" key="1">
    <source>
        <dbReference type="EMBL" id="GAA4288879.1"/>
    </source>
</evidence>
<keyword evidence="1" id="KW-0808">Transferase</keyword>
<protein>
    <submittedName>
        <fullName evidence="1">CoA transferase</fullName>
    </submittedName>
</protein>
<dbReference type="InterPro" id="IPR023606">
    <property type="entry name" value="CoA-Trfase_III_dom_1_sf"/>
</dbReference>
<dbReference type="SUPFAM" id="SSF89796">
    <property type="entry name" value="CoA-transferase family III (CaiB/BaiF)"/>
    <property type="match status" value="2"/>
</dbReference>